<dbReference type="InterPro" id="IPR002563">
    <property type="entry name" value="Flavin_Rdtase-like_dom"/>
</dbReference>
<dbReference type="InterPro" id="IPR050268">
    <property type="entry name" value="NADH-dep_flavin_reductase"/>
</dbReference>
<dbReference type="PANTHER" id="PTHR30466:SF1">
    <property type="entry name" value="FMN REDUCTASE (NADH) RUTF"/>
    <property type="match status" value="1"/>
</dbReference>
<dbReference type="InterPro" id="IPR012349">
    <property type="entry name" value="Split_barrel_FMN-bd"/>
</dbReference>
<dbReference type="RefSeq" id="WP_173142518.1">
    <property type="nucleotide sequence ID" value="NZ_CBCSGW010000021.1"/>
</dbReference>
<gene>
    <name evidence="3" type="ORF">GC106_85980</name>
</gene>
<evidence type="ECO:0000313" key="3">
    <source>
        <dbReference type="EMBL" id="NRN71321.1"/>
    </source>
</evidence>
<evidence type="ECO:0000259" key="2">
    <source>
        <dbReference type="SMART" id="SM00903"/>
    </source>
</evidence>
<keyword evidence="1" id="KW-0560">Oxidoreductase</keyword>
<reference evidence="3 4" key="1">
    <citation type="submission" date="2020-01" db="EMBL/GenBank/DDBJ databases">
        <title>Kibdelosporangium persica a novel Actinomycetes from a hot desert in Iran.</title>
        <authorList>
            <person name="Safaei N."/>
            <person name="Zaburannyi N."/>
            <person name="Mueller R."/>
            <person name="Wink J."/>
        </authorList>
    </citation>
    <scope>NUCLEOTIDE SEQUENCE [LARGE SCALE GENOMIC DNA]</scope>
    <source>
        <strain evidence="3 4">4NS15</strain>
    </source>
</reference>
<organism evidence="3 4">
    <name type="scientific">Kibdelosporangium persicum</name>
    <dbReference type="NCBI Taxonomy" id="2698649"/>
    <lineage>
        <taxon>Bacteria</taxon>
        <taxon>Bacillati</taxon>
        <taxon>Actinomycetota</taxon>
        <taxon>Actinomycetes</taxon>
        <taxon>Pseudonocardiales</taxon>
        <taxon>Pseudonocardiaceae</taxon>
        <taxon>Kibdelosporangium</taxon>
    </lineage>
</organism>
<dbReference type="SUPFAM" id="SSF50475">
    <property type="entry name" value="FMN-binding split barrel"/>
    <property type="match status" value="1"/>
</dbReference>
<accession>A0ABX2FIR8</accession>
<keyword evidence="4" id="KW-1185">Reference proteome</keyword>
<evidence type="ECO:0000256" key="1">
    <source>
        <dbReference type="ARBA" id="ARBA00023002"/>
    </source>
</evidence>
<dbReference type="Pfam" id="PF01613">
    <property type="entry name" value="Flavin_Reduct"/>
    <property type="match status" value="1"/>
</dbReference>
<dbReference type="SMART" id="SM00903">
    <property type="entry name" value="Flavin_Reduct"/>
    <property type="match status" value="1"/>
</dbReference>
<dbReference type="GO" id="GO:0004497">
    <property type="term" value="F:monooxygenase activity"/>
    <property type="evidence" value="ECO:0007669"/>
    <property type="project" value="UniProtKB-KW"/>
</dbReference>
<dbReference type="Proteomes" id="UP000763557">
    <property type="component" value="Unassembled WGS sequence"/>
</dbReference>
<dbReference type="Gene3D" id="2.30.110.10">
    <property type="entry name" value="Electron Transport, Fmn-binding Protein, Chain A"/>
    <property type="match status" value="1"/>
</dbReference>
<name>A0ABX2FIR8_9PSEU</name>
<dbReference type="PANTHER" id="PTHR30466">
    <property type="entry name" value="FLAVIN REDUCTASE"/>
    <property type="match status" value="1"/>
</dbReference>
<keyword evidence="3" id="KW-0503">Monooxygenase</keyword>
<comment type="caution">
    <text evidence="3">The sequence shown here is derived from an EMBL/GenBank/DDBJ whole genome shotgun (WGS) entry which is preliminary data.</text>
</comment>
<protein>
    <submittedName>
        <fullName evidence="3">Flavin-dependent monooxygenase, reductase subunit HsaB</fullName>
    </submittedName>
</protein>
<sequence>MTDGTPVPADTFRSMMAGFPTGVTVVTALDGTRPWGMTCTALCAVAVDPAILLVSLRTVGPTVHAVLGRKAFTVNFLHAHARQTARLFAGGAPDRFDHIRWETTDGCCGPHLPHDAHTIADCRVVRADEVGDHVVVYGEVISVRRLEGDTPLLYGLREYASWPVQK</sequence>
<dbReference type="EMBL" id="JAAATY010000059">
    <property type="protein sequence ID" value="NRN71321.1"/>
    <property type="molecule type" value="Genomic_DNA"/>
</dbReference>
<proteinExistence type="predicted"/>
<feature type="domain" description="Flavin reductase like" evidence="2">
    <location>
        <begin position="16"/>
        <end position="161"/>
    </location>
</feature>
<evidence type="ECO:0000313" key="4">
    <source>
        <dbReference type="Proteomes" id="UP000763557"/>
    </source>
</evidence>